<dbReference type="HAMAP" id="MF_01023">
    <property type="entry name" value="HisC_aminotrans_2"/>
    <property type="match status" value="1"/>
</dbReference>
<dbReference type="CDD" id="cd00609">
    <property type="entry name" value="AAT_like"/>
    <property type="match status" value="1"/>
</dbReference>
<evidence type="ECO:0000256" key="1">
    <source>
        <dbReference type="ARBA" id="ARBA00001933"/>
    </source>
</evidence>
<keyword evidence="6" id="KW-0368">Histidine biosynthesis</keyword>
<dbReference type="GO" id="GO:0030170">
    <property type="term" value="F:pyridoxal phosphate binding"/>
    <property type="evidence" value="ECO:0007669"/>
    <property type="project" value="InterPro"/>
</dbReference>
<dbReference type="NCBIfam" id="NF002877">
    <property type="entry name" value="PRK03317.1"/>
    <property type="match status" value="1"/>
</dbReference>
<dbReference type="NCBIfam" id="TIGR01141">
    <property type="entry name" value="hisC"/>
    <property type="match status" value="1"/>
</dbReference>
<reference evidence="9" key="1">
    <citation type="submission" date="2020-05" db="EMBL/GenBank/DDBJ databases">
        <authorList>
            <person name="Chiriac C."/>
            <person name="Salcher M."/>
            <person name="Ghai R."/>
            <person name="Kavagutti S V."/>
        </authorList>
    </citation>
    <scope>NUCLEOTIDE SEQUENCE</scope>
</reference>
<dbReference type="SUPFAM" id="SSF53383">
    <property type="entry name" value="PLP-dependent transferases"/>
    <property type="match status" value="1"/>
</dbReference>
<evidence type="ECO:0000313" key="10">
    <source>
        <dbReference type="EMBL" id="CAB4893893.1"/>
    </source>
</evidence>
<dbReference type="EMBL" id="CAFAAC010000005">
    <property type="protein sequence ID" value="CAB4779668.1"/>
    <property type="molecule type" value="Genomic_DNA"/>
</dbReference>
<evidence type="ECO:0000256" key="3">
    <source>
        <dbReference type="ARBA" id="ARBA00022605"/>
    </source>
</evidence>
<dbReference type="InterPro" id="IPR015424">
    <property type="entry name" value="PyrdxlP-dep_Trfase"/>
</dbReference>
<protein>
    <submittedName>
        <fullName evidence="9">Unannotated protein</fullName>
    </submittedName>
</protein>
<evidence type="ECO:0000256" key="7">
    <source>
        <dbReference type="ARBA" id="ARBA00029440"/>
    </source>
</evidence>
<dbReference type="GO" id="GO:0004400">
    <property type="term" value="F:histidinol-phosphate transaminase activity"/>
    <property type="evidence" value="ECO:0007669"/>
    <property type="project" value="InterPro"/>
</dbReference>
<evidence type="ECO:0000256" key="4">
    <source>
        <dbReference type="ARBA" id="ARBA00022679"/>
    </source>
</evidence>
<feature type="domain" description="Aminotransferase class I/classII large" evidence="8">
    <location>
        <begin position="33"/>
        <end position="361"/>
    </location>
</feature>
<comment type="pathway">
    <text evidence="7">Amino-acid biosynthesis.</text>
</comment>
<dbReference type="InterPro" id="IPR004839">
    <property type="entry name" value="Aminotransferase_I/II_large"/>
</dbReference>
<dbReference type="InterPro" id="IPR001917">
    <property type="entry name" value="Aminotrans_II_pyridoxalP_BS"/>
</dbReference>
<dbReference type="PROSITE" id="PS00599">
    <property type="entry name" value="AA_TRANSFER_CLASS_2"/>
    <property type="match status" value="1"/>
</dbReference>
<dbReference type="InterPro" id="IPR015422">
    <property type="entry name" value="PyrdxlP-dep_Trfase_small"/>
</dbReference>
<keyword evidence="5" id="KW-0663">Pyridoxal phosphate</keyword>
<dbReference type="Pfam" id="PF00155">
    <property type="entry name" value="Aminotran_1_2"/>
    <property type="match status" value="1"/>
</dbReference>
<dbReference type="EMBL" id="CAFBPP010000002">
    <property type="protein sequence ID" value="CAB5009036.1"/>
    <property type="molecule type" value="Genomic_DNA"/>
</dbReference>
<keyword evidence="4" id="KW-0808">Transferase</keyword>
<evidence type="ECO:0000313" key="11">
    <source>
        <dbReference type="EMBL" id="CAB4976405.1"/>
    </source>
</evidence>
<gene>
    <name evidence="9" type="ORF">UFOPK2967_00197</name>
    <name evidence="10" type="ORF">UFOPK3587_00078</name>
    <name evidence="11" type="ORF">UFOPK3984_00108</name>
    <name evidence="12" type="ORF">UFOPK4114_00138</name>
</gene>
<evidence type="ECO:0000256" key="6">
    <source>
        <dbReference type="ARBA" id="ARBA00023102"/>
    </source>
</evidence>
<evidence type="ECO:0000313" key="12">
    <source>
        <dbReference type="EMBL" id="CAB5009036.1"/>
    </source>
</evidence>
<keyword evidence="2" id="KW-0032">Aminotransferase</keyword>
<evidence type="ECO:0000256" key="2">
    <source>
        <dbReference type="ARBA" id="ARBA00022576"/>
    </source>
</evidence>
<dbReference type="Gene3D" id="3.40.640.10">
    <property type="entry name" value="Type I PLP-dependent aspartate aminotransferase-like (Major domain)"/>
    <property type="match status" value="1"/>
</dbReference>
<dbReference type="GO" id="GO:0000105">
    <property type="term" value="P:L-histidine biosynthetic process"/>
    <property type="evidence" value="ECO:0007669"/>
    <property type="project" value="UniProtKB-KW"/>
</dbReference>
<dbReference type="AlphaFoldDB" id="A0A6J6W9L8"/>
<evidence type="ECO:0000313" key="9">
    <source>
        <dbReference type="EMBL" id="CAB4779668.1"/>
    </source>
</evidence>
<accession>A0A6J6W9L8</accession>
<dbReference type="InterPro" id="IPR005861">
    <property type="entry name" value="HisP_aminotrans"/>
</dbReference>
<name>A0A6J6W9L8_9ZZZZ</name>
<proteinExistence type="inferred from homology"/>
<evidence type="ECO:0000259" key="8">
    <source>
        <dbReference type="Pfam" id="PF00155"/>
    </source>
</evidence>
<dbReference type="Gene3D" id="3.90.1150.10">
    <property type="entry name" value="Aspartate Aminotransferase, domain 1"/>
    <property type="match status" value="1"/>
</dbReference>
<dbReference type="PANTHER" id="PTHR42885">
    <property type="entry name" value="HISTIDINOL-PHOSPHATE AMINOTRANSFERASE-RELATED"/>
    <property type="match status" value="1"/>
</dbReference>
<evidence type="ECO:0000256" key="5">
    <source>
        <dbReference type="ARBA" id="ARBA00022898"/>
    </source>
</evidence>
<dbReference type="EMBL" id="CAFBOP010000002">
    <property type="protein sequence ID" value="CAB4976405.1"/>
    <property type="molecule type" value="Genomic_DNA"/>
</dbReference>
<dbReference type="InterPro" id="IPR015421">
    <property type="entry name" value="PyrdxlP-dep_Trfase_major"/>
</dbReference>
<comment type="cofactor">
    <cofactor evidence="1">
        <name>pyridoxal 5'-phosphate</name>
        <dbReference type="ChEBI" id="CHEBI:597326"/>
    </cofactor>
</comment>
<organism evidence="9">
    <name type="scientific">freshwater metagenome</name>
    <dbReference type="NCBI Taxonomy" id="449393"/>
    <lineage>
        <taxon>unclassified sequences</taxon>
        <taxon>metagenomes</taxon>
        <taxon>ecological metagenomes</taxon>
    </lineage>
</organism>
<keyword evidence="3" id="KW-0028">Amino-acid biosynthesis</keyword>
<dbReference type="EMBL" id="CAFBMN010000002">
    <property type="protein sequence ID" value="CAB4893893.1"/>
    <property type="molecule type" value="Genomic_DNA"/>
</dbReference>
<sequence length="369" mass="40095">MMTHSSQQWPEWLPIRSDLSLLTPYGAPQLESKAQLNTNENPFPPSAALVEAIGRKAREVGESLNRYPDRDAVELRKLLATFMSERGKSDFSSENIWAANGSNEVIQSIFLAFGGSGALGFVPSYSMHPLIAQVTSTDWVSASRENDFSINASKACEEIRASKSNLIFITTPNNPTGTSVPISDLERIAQAAAEIGALLIIDEAYAEFSQEDSATTLIEKYPHVVVVRTMSKAFAFAGARVGYLVAHPKVVDAMKIVRLPYHLSAMTQAIAMVALQHRAELLLSVDSLITSRNKMADELGKLGLPVLPSSANFLLFEVNSPSLVWKSLLDEGVLIRDVGLSGYLRVTIGNEAENALFISALKKSLGGQK</sequence>
<dbReference type="PANTHER" id="PTHR42885:SF2">
    <property type="entry name" value="HISTIDINOL-PHOSPHATE AMINOTRANSFERASE"/>
    <property type="match status" value="1"/>
</dbReference>